<feature type="transmembrane region" description="Helical" evidence="2">
    <location>
        <begin position="106"/>
        <end position="127"/>
    </location>
</feature>
<dbReference type="PANTHER" id="PTHR35041:SF6">
    <property type="entry name" value="FORMYLMETHIONINE DEFORMYLASE-LIKE PROTEIN-RELATED"/>
    <property type="match status" value="1"/>
</dbReference>
<name>A0ABR3A7L5_9AGAR</name>
<keyword evidence="2" id="KW-1133">Transmembrane helix</keyword>
<gene>
    <name evidence="3" type="ORF">AAF712_002887</name>
</gene>
<protein>
    <submittedName>
        <fullName evidence="3">Uncharacterized protein</fullName>
    </submittedName>
</protein>
<keyword evidence="2" id="KW-0812">Transmembrane</keyword>
<evidence type="ECO:0000256" key="2">
    <source>
        <dbReference type="SAM" id="Phobius"/>
    </source>
</evidence>
<organism evidence="3 4">
    <name type="scientific">Marasmius tenuissimus</name>
    <dbReference type="NCBI Taxonomy" id="585030"/>
    <lineage>
        <taxon>Eukaryota</taxon>
        <taxon>Fungi</taxon>
        <taxon>Dikarya</taxon>
        <taxon>Basidiomycota</taxon>
        <taxon>Agaricomycotina</taxon>
        <taxon>Agaricomycetes</taxon>
        <taxon>Agaricomycetidae</taxon>
        <taxon>Agaricales</taxon>
        <taxon>Marasmiineae</taxon>
        <taxon>Marasmiaceae</taxon>
        <taxon>Marasmius</taxon>
    </lineage>
</organism>
<dbReference type="Proteomes" id="UP001437256">
    <property type="component" value="Unassembled WGS sequence"/>
</dbReference>
<feature type="region of interest" description="Disordered" evidence="1">
    <location>
        <begin position="590"/>
        <end position="618"/>
    </location>
</feature>
<dbReference type="PANTHER" id="PTHR35041">
    <property type="entry name" value="MEDIATOR OF RNA POLYMERASE II TRANSCRIPTION SUBUNIT 1"/>
    <property type="match status" value="1"/>
</dbReference>
<feature type="transmembrane region" description="Helical" evidence="2">
    <location>
        <begin position="65"/>
        <end position="86"/>
    </location>
</feature>
<reference evidence="3 4" key="1">
    <citation type="submission" date="2024-05" db="EMBL/GenBank/DDBJ databases">
        <title>A draft genome resource for the thread blight pathogen Marasmius tenuissimus strain MS-2.</title>
        <authorList>
            <person name="Yulfo-Soto G.E."/>
            <person name="Baruah I.K."/>
            <person name="Amoako-Attah I."/>
            <person name="Bukari Y."/>
            <person name="Meinhardt L.W."/>
            <person name="Bailey B.A."/>
            <person name="Cohen S.P."/>
        </authorList>
    </citation>
    <scope>NUCLEOTIDE SEQUENCE [LARGE SCALE GENOMIC DNA]</scope>
    <source>
        <strain evidence="3 4">MS-2</strain>
    </source>
</reference>
<evidence type="ECO:0000313" key="3">
    <source>
        <dbReference type="EMBL" id="KAL0069990.1"/>
    </source>
</evidence>
<feature type="transmembrane region" description="Helical" evidence="2">
    <location>
        <begin position="171"/>
        <end position="193"/>
    </location>
</feature>
<sequence length="618" mass="67432">MSPLSSGHVKFEYTPGSASHDHDTVSDWKTVTSRTDSSLRIDSSPPNRTLRQRISNLNLTPDWKMIFSMLLFTILGSIISLSHHIFLTTLHLRPLPQPNTQRLVSLGNTAFIFVSKLFFSLAIAKAYEQRVWFTVNRNFIKVKGLDALFSVLNPGNPFAFFSLEMVKDAKVATAIAAVVWLLPFAVVPIPGALTIQTRAASSVQDVVVPHVNLLENPRVGEGGEITVYDDFNRKSGHANLLVGIPRLIFFVELYQGPSTSIQNLATRSLLSPSISPWLNPCPASSCSYNQTFFAPSFNCSPPENVTNLFNGLPLARWSASAETGLGADALNVTWVSSLNPTTVLSTNCTSFNSTYDITISFDQGERSSGPGVAINRIVLGQQFGTADPRNWSTPTGGNSSSPVDRNPFGHAFLASIKDAVTSTLAGNVFIDSDIGIITPDLSLVLLSPTFTLGNGRNLTFQPNTNTLIQDLLTNTTLNLLSQNLWTTSTPALIEESQLVFVYDPTVLWIGYTVSIGLTLITVGVGLYSAARNGSESGGRDTRFSTLARSVMGNPVLDRYMELRTRELSEGAFRREFLELKLRYGRIGTPPDGQVKAAPQEGRRKMGFGIETQLGREDS</sequence>
<comment type="caution">
    <text evidence="3">The sequence shown here is derived from an EMBL/GenBank/DDBJ whole genome shotgun (WGS) entry which is preliminary data.</text>
</comment>
<evidence type="ECO:0000313" key="4">
    <source>
        <dbReference type="Proteomes" id="UP001437256"/>
    </source>
</evidence>
<dbReference type="EMBL" id="JBBXMP010000009">
    <property type="protein sequence ID" value="KAL0069990.1"/>
    <property type="molecule type" value="Genomic_DNA"/>
</dbReference>
<keyword evidence="4" id="KW-1185">Reference proteome</keyword>
<feature type="transmembrane region" description="Helical" evidence="2">
    <location>
        <begin position="506"/>
        <end position="529"/>
    </location>
</feature>
<evidence type="ECO:0000256" key="1">
    <source>
        <dbReference type="SAM" id="MobiDB-lite"/>
    </source>
</evidence>
<keyword evidence="2" id="KW-0472">Membrane</keyword>
<proteinExistence type="predicted"/>
<accession>A0ABR3A7L5</accession>